<organism evidence="2 3">
    <name type="scientific">Phlebiopsis gigantea (strain 11061_1 CR5-6)</name>
    <name type="common">White-rot fungus</name>
    <name type="synonym">Peniophora gigantea</name>
    <dbReference type="NCBI Taxonomy" id="745531"/>
    <lineage>
        <taxon>Eukaryota</taxon>
        <taxon>Fungi</taxon>
        <taxon>Dikarya</taxon>
        <taxon>Basidiomycota</taxon>
        <taxon>Agaricomycotina</taxon>
        <taxon>Agaricomycetes</taxon>
        <taxon>Polyporales</taxon>
        <taxon>Phanerochaetaceae</taxon>
        <taxon>Phlebiopsis</taxon>
    </lineage>
</organism>
<protein>
    <submittedName>
        <fullName evidence="2">Uncharacterized protein</fullName>
    </submittedName>
</protein>
<feature type="compositionally biased region" description="Basic residues" evidence="1">
    <location>
        <begin position="128"/>
        <end position="138"/>
    </location>
</feature>
<reference evidence="2 3" key="1">
    <citation type="journal article" date="2014" name="PLoS Genet.">
        <title>Analysis of the Phlebiopsis gigantea genome, transcriptome and secretome provides insight into its pioneer colonization strategies of wood.</title>
        <authorList>
            <person name="Hori C."/>
            <person name="Ishida T."/>
            <person name="Igarashi K."/>
            <person name="Samejima M."/>
            <person name="Suzuki H."/>
            <person name="Master E."/>
            <person name="Ferreira P."/>
            <person name="Ruiz-Duenas F.J."/>
            <person name="Held B."/>
            <person name="Canessa P."/>
            <person name="Larrondo L.F."/>
            <person name="Schmoll M."/>
            <person name="Druzhinina I.S."/>
            <person name="Kubicek C.P."/>
            <person name="Gaskell J.A."/>
            <person name="Kersten P."/>
            <person name="St John F."/>
            <person name="Glasner J."/>
            <person name="Sabat G."/>
            <person name="Splinter BonDurant S."/>
            <person name="Syed K."/>
            <person name="Yadav J."/>
            <person name="Mgbeahuruike A.C."/>
            <person name="Kovalchuk A."/>
            <person name="Asiegbu F.O."/>
            <person name="Lackner G."/>
            <person name="Hoffmeister D."/>
            <person name="Rencoret J."/>
            <person name="Gutierrez A."/>
            <person name="Sun H."/>
            <person name="Lindquist E."/>
            <person name="Barry K."/>
            <person name="Riley R."/>
            <person name="Grigoriev I.V."/>
            <person name="Henrissat B."/>
            <person name="Kues U."/>
            <person name="Berka R.M."/>
            <person name="Martinez A.T."/>
            <person name="Covert S.F."/>
            <person name="Blanchette R.A."/>
            <person name="Cullen D."/>
        </authorList>
    </citation>
    <scope>NUCLEOTIDE SEQUENCE [LARGE SCALE GENOMIC DNA]</scope>
    <source>
        <strain evidence="2 3">11061_1 CR5-6</strain>
    </source>
</reference>
<evidence type="ECO:0000256" key="1">
    <source>
        <dbReference type="SAM" id="MobiDB-lite"/>
    </source>
</evidence>
<dbReference type="EMBL" id="KN840705">
    <property type="protein sequence ID" value="KIP02092.1"/>
    <property type="molecule type" value="Genomic_DNA"/>
</dbReference>
<feature type="region of interest" description="Disordered" evidence="1">
    <location>
        <begin position="192"/>
        <end position="397"/>
    </location>
</feature>
<evidence type="ECO:0000313" key="2">
    <source>
        <dbReference type="EMBL" id="KIP02092.1"/>
    </source>
</evidence>
<name>A0A0C3RZV8_PHLG1</name>
<gene>
    <name evidence="2" type="ORF">PHLGIDRAFT_310924</name>
</gene>
<dbReference type="OrthoDB" id="3242303at2759"/>
<dbReference type="AlphaFoldDB" id="A0A0C3RZV8"/>
<dbReference type="Proteomes" id="UP000053257">
    <property type="component" value="Unassembled WGS sequence"/>
</dbReference>
<evidence type="ECO:0000313" key="3">
    <source>
        <dbReference type="Proteomes" id="UP000053257"/>
    </source>
</evidence>
<dbReference type="HOGENOM" id="CLU_694660_0_0_1"/>
<sequence>MDLLQMITRHVIACRGRDAPTVVAVATRNAFLNATLIHLIPTRDSSCYIHTTDHPTTISERMDDYSDSSFQIPASSSNFLLAEEDSDFLAGTDITFATPATLRRTRTRSDDRLALAELTPKPRTSRMPVRRSPRKHKATPALPSPVVEGDPSAATEEQPPPDRSFQIPVLRDADAELLTADDSGEMFRAGGGGSFGDTPLARPRSQLTSPAQRATAVIRSLPAEATPETSMPAVPGSSAVPARVEKPPATAPPRLVETGGDDSEQSRPPLAAPSVPFASSAEARARPFSAAADAMDCGVEPGEASSTDVAADTPMPIPALHRKPSNRRDSQVKTQSSAVPSGGNVKPSKLRSRPASTKGLRRPRAAADDIPSVGLGDVSEVNAAIPGGEPSTFGESG</sequence>
<feature type="region of interest" description="Disordered" evidence="1">
    <location>
        <begin position="107"/>
        <end position="166"/>
    </location>
</feature>
<proteinExistence type="predicted"/>
<accession>A0A0C3RZV8</accession>
<feature type="compositionally biased region" description="Low complexity" evidence="1">
    <location>
        <begin position="276"/>
        <end position="294"/>
    </location>
</feature>
<keyword evidence="3" id="KW-1185">Reference proteome</keyword>